<dbReference type="PANTHER" id="PTHR23050">
    <property type="entry name" value="CALCIUM BINDING PROTEIN"/>
    <property type="match status" value="1"/>
</dbReference>
<feature type="domain" description="EF-hand" evidence="5">
    <location>
        <begin position="50"/>
        <end position="77"/>
    </location>
</feature>
<keyword evidence="2" id="KW-0106">Calcium</keyword>
<gene>
    <name evidence="6" type="ORF">PECAL_3P13270</name>
</gene>
<dbReference type="InterPro" id="IPR011992">
    <property type="entry name" value="EF-hand-dom_pair"/>
</dbReference>
<feature type="domain" description="EF-hand" evidence="5">
    <location>
        <begin position="186"/>
        <end position="214"/>
    </location>
</feature>
<evidence type="ECO:0000313" key="7">
    <source>
        <dbReference type="Proteomes" id="UP000789595"/>
    </source>
</evidence>
<evidence type="ECO:0000256" key="2">
    <source>
        <dbReference type="ARBA" id="ARBA00022837"/>
    </source>
</evidence>
<reference evidence="6" key="1">
    <citation type="submission" date="2021-11" db="EMBL/GenBank/DDBJ databases">
        <authorList>
            <consortium name="Genoscope - CEA"/>
            <person name="William W."/>
        </authorList>
    </citation>
    <scope>NUCLEOTIDE SEQUENCE</scope>
</reference>
<feature type="region of interest" description="Disordered" evidence="4">
    <location>
        <begin position="274"/>
        <end position="302"/>
    </location>
</feature>
<evidence type="ECO:0000256" key="4">
    <source>
        <dbReference type="SAM" id="MobiDB-lite"/>
    </source>
</evidence>
<protein>
    <recommendedName>
        <fullName evidence="5">EF-hand domain-containing protein</fullName>
    </recommendedName>
</protein>
<dbReference type="PROSITE" id="PS00018">
    <property type="entry name" value="EF_HAND_1"/>
    <property type="match status" value="3"/>
</dbReference>
<keyword evidence="1" id="KW-0677">Repeat</keyword>
<dbReference type="AlphaFoldDB" id="A0A8J2SIT7"/>
<dbReference type="Gene3D" id="1.10.238.10">
    <property type="entry name" value="EF-hand"/>
    <property type="match status" value="2"/>
</dbReference>
<dbReference type="InterPro" id="IPR002048">
    <property type="entry name" value="EF_hand_dom"/>
</dbReference>
<evidence type="ECO:0000313" key="6">
    <source>
        <dbReference type="EMBL" id="CAH0371388.1"/>
    </source>
</evidence>
<dbReference type="PROSITE" id="PS50222">
    <property type="entry name" value="EF_HAND_2"/>
    <property type="match status" value="3"/>
</dbReference>
<keyword evidence="3" id="KW-0175">Coiled coil</keyword>
<feature type="coiled-coil region" evidence="3">
    <location>
        <begin position="135"/>
        <end position="179"/>
    </location>
</feature>
<dbReference type="OrthoDB" id="26525at2759"/>
<dbReference type="Pfam" id="PF13202">
    <property type="entry name" value="EF-hand_5"/>
    <property type="match status" value="1"/>
</dbReference>
<evidence type="ECO:0000259" key="5">
    <source>
        <dbReference type="PROSITE" id="PS50222"/>
    </source>
</evidence>
<evidence type="ECO:0000256" key="3">
    <source>
        <dbReference type="SAM" id="Coils"/>
    </source>
</evidence>
<dbReference type="SUPFAM" id="SSF47473">
    <property type="entry name" value="EF-hand"/>
    <property type="match status" value="1"/>
</dbReference>
<dbReference type="InterPro" id="IPR018247">
    <property type="entry name" value="EF_Hand_1_Ca_BS"/>
</dbReference>
<proteinExistence type="predicted"/>
<name>A0A8J2SIT7_9STRA</name>
<sequence length="302" mass="32205">MGGGVSMPAVPVSASTEAALKKLYEEKKAAGEEDDAINAALAAATPAVIVFNQIDIDGSGSIDTGELKRLLKGLPRNKPTDGSPFVPFEEMASTLGGDDAQISLLEWVDNLAKLPGLKTAIESNLDPATGKLATYLSLEARLEKLAADVMILEMNENRTDEENEKLESKRNDVSKLRAKIGSGSIRVFEQIDADKSGKIERADLMKILGELPGTQEGEYLREDNLDGLIKALDVDGDGIIDMDEWIAQLDKIPLLKAQLDQYIDPATGLINTELTGPMKPPTAEATIPPADAPAEEAAPAAE</sequence>
<dbReference type="Pfam" id="PF13499">
    <property type="entry name" value="EF-hand_7"/>
    <property type="match status" value="1"/>
</dbReference>
<comment type="caution">
    <text evidence="6">The sequence shown here is derived from an EMBL/GenBank/DDBJ whole genome shotgun (WGS) entry which is preliminary data.</text>
</comment>
<dbReference type="EMBL" id="CAKKNE010000003">
    <property type="protein sequence ID" value="CAH0371388.1"/>
    <property type="molecule type" value="Genomic_DNA"/>
</dbReference>
<dbReference type="GO" id="GO:0005509">
    <property type="term" value="F:calcium ion binding"/>
    <property type="evidence" value="ECO:0007669"/>
    <property type="project" value="InterPro"/>
</dbReference>
<dbReference type="InterPro" id="IPR050145">
    <property type="entry name" value="Centrin_CML-like"/>
</dbReference>
<evidence type="ECO:0000256" key="1">
    <source>
        <dbReference type="ARBA" id="ARBA00022737"/>
    </source>
</evidence>
<organism evidence="6 7">
    <name type="scientific">Pelagomonas calceolata</name>
    <dbReference type="NCBI Taxonomy" id="35677"/>
    <lineage>
        <taxon>Eukaryota</taxon>
        <taxon>Sar</taxon>
        <taxon>Stramenopiles</taxon>
        <taxon>Ochrophyta</taxon>
        <taxon>Pelagophyceae</taxon>
        <taxon>Pelagomonadales</taxon>
        <taxon>Pelagomonadaceae</taxon>
        <taxon>Pelagomonas</taxon>
    </lineage>
</organism>
<feature type="domain" description="EF-hand" evidence="5">
    <location>
        <begin position="220"/>
        <end position="255"/>
    </location>
</feature>
<keyword evidence="7" id="KW-1185">Reference proteome</keyword>
<accession>A0A8J2SIT7</accession>
<dbReference type="CDD" id="cd00051">
    <property type="entry name" value="EFh"/>
    <property type="match status" value="1"/>
</dbReference>
<dbReference type="SMART" id="SM00054">
    <property type="entry name" value="EFh"/>
    <property type="match status" value="3"/>
</dbReference>
<dbReference type="Proteomes" id="UP000789595">
    <property type="component" value="Unassembled WGS sequence"/>
</dbReference>